<dbReference type="InterPro" id="IPR011549">
    <property type="entry name" value="RibD_C"/>
</dbReference>
<comment type="catalytic activity">
    <reaction evidence="7">
        <text>2,5-diamino-6-(1-D-ribitylamino)pyrimidin-4(3H)-one 5'-phosphate + NAD(+) = 2,5-diamino-6-(1-D-ribosylamino)pyrimidin-4(3H)-one 5'-phosphate + NADH + H(+)</text>
        <dbReference type="Rhea" id="RHEA:27274"/>
        <dbReference type="ChEBI" id="CHEBI:15378"/>
        <dbReference type="ChEBI" id="CHEBI:57540"/>
        <dbReference type="ChEBI" id="CHEBI:57945"/>
        <dbReference type="ChEBI" id="CHEBI:58890"/>
        <dbReference type="ChEBI" id="CHEBI:59545"/>
        <dbReference type="EC" id="1.1.1.302"/>
    </reaction>
</comment>
<dbReference type="Pfam" id="PF01872">
    <property type="entry name" value="RibD_C"/>
    <property type="match status" value="1"/>
</dbReference>
<dbReference type="GO" id="GO:0008703">
    <property type="term" value="F:5-amino-6-(5-phosphoribosylamino)uracil reductase activity"/>
    <property type="evidence" value="ECO:0007669"/>
    <property type="project" value="InterPro"/>
</dbReference>
<protein>
    <recommendedName>
        <fullName evidence="9">2,5-diamino-6-(ribosylamino)-4(3H)-pyrimidinone 5'-phosphate reductase</fullName>
        <ecNumber evidence="9">1.1.1.302</ecNumber>
    </recommendedName>
</protein>
<dbReference type="InterPro" id="IPR002734">
    <property type="entry name" value="RibDG_C"/>
</dbReference>
<dbReference type="STRING" id="1041930.Mtc_1585"/>
<evidence type="ECO:0000256" key="3">
    <source>
        <dbReference type="ARBA" id="ARBA00011738"/>
    </source>
</evidence>
<dbReference type="EMBL" id="CP003243">
    <property type="protein sequence ID" value="AFD00337.1"/>
    <property type="molecule type" value="Genomic_DNA"/>
</dbReference>
<evidence type="ECO:0000256" key="8">
    <source>
        <dbReference type="ARBA" id="ARBA00049020"/>
    </source>
</evidence>
<dbReference type="SUPFAM" id="SSF53597">
    <property type="entry name" value="Dihydrofolate reductase-like"/>
    <property type="match status" value="1"/>
</dbReference>
<dbReference type="Proteomes" id="UP000005233">
    <property type="component" value="Chromosome"/>
</dbReference>
<dbReference type="eggNOG" id="arCOG01484">
    <property type="taxonomic scope" value="Archaea"/>
</dbReference>
<dbReference type="PANTHER" id="PTHR38011">
    <property type="entry name" value="DIHYDROFOLATE REDUCTASE FAMILY PROTEIN (AFU_ORTHOLOGUE AFUA_8G06820)"/>
    <property type="match status" value="1"/>
</dbReference>
<dbReference type="NCBIfam" id="TIGR00227">
    <property type="entry name" value="ribD_Cterm"/>
    <property type="match status" value="1"/>
</dbReference>
<comment type="subunit">
    <text evidence="3">Homodimer.</text>
</comment>
<accession>H8I786</accession>
<evidence type="ECO:0000256" key="1">
    <source>
        <dbReference type="ARBA" id="ARBA00005104"/>
    </source>
</evidence>
<dbReference type="AlphaFoldDB" id="H8I786"/>
<dbReference type="InterPro" id="IPR006401">
    <property type="entry name" value="Rib_reduct_arc"/>
</dbReference>
<proteinExistence type="inferred from homology"/>
<sequence length="234" mass="25901">MERPYTFINSAMSADGKISTKKRKQVKISGRMDFERVDELRATSDAVMVGIGTVLADDPSLTVKSEERRKRRVAQGKDENPVRIVVDSKARTPLNADIFNKGVGKRIVVVSKAAPEDKVKALMEKAEVLVAGDGEVDLAEMCRELKRRGIERLMVEGGATLNWAMVRAGLVDEISVFIGNLIIGGKEAPTFMDGEGISDRDEAIKLELMKFERMDEGIVLTWRVIYNNLMPTSG</sequence>
<dbReference type="NCBIfam" id="TIGR01508">
    <property type="entry name" value="rib_reduct_arch"/>
    <property type="match status" value="1"/>
</dbReference>
<dbReference type="GO" id="GO:0050661">
    <property type="term" value="F:NADP binding"/>
    <property type="evidence" value="ECO:0007669"/>
    <property type="project" value="InterPro"/>
</dbReference>
<evidence type="ECO:0000256" key="5">
    <source>
        <dbReference type="ARBA" id="ARBA00022857"/>
    </source>
</evidence>
<organism evidence="11 12">
    <name type="scientific">Methanocella conradii (strain DSM 24694 / JCM 17849 / CGMCC 1.5162 / HZ254)</name>
    <dbReference type="NCBI Taxonomy" id="1041930"/>
    <lineage>
        <taxon>Archaea</taxon>
        <taxon>Methanobacteriati</taxon>
        <taxon>Methanobacteriota</taxon>
        <taxon>Stenosarchaea group</taxon>
        <taxon>Methanomicrobia</taxon>
        <taxon>Methanocellales</taxon>
        <taxon>Methanocellaceae</taxon>
        <taxon>Methanocella</taxon>
    </lineage>
</organism>
<keyword evidence="6 11" id="KW-0560">Oxidoreductase</keyword>
<comment type="similarity">
    <text evidence="2">Belongs to the HTP reductase family.</text>
</comment>
<evidence type="ECO:0000256" key="6">
    <source>
        <dbReference type="ARBA" id="ARBA00023002"/>
    </source>
</evidence>
<dbReference type="EC" id="1.1.1.302" evidence="9"/>
<dbReference type="HOGENOM" id="CLU_036590_4_1_2"/>
<evidence type="ECO:0000256" key="9">
    <source>
        <dbReference type="NCBIfam" id="TIGR01508"/>
    </source>
</evidence>
<keyword evidence="5" id="KW-0521">NADP</keyword>
<dbReference type="InterPro" id="IPR024072">
    <property type="entry name" value="DHFR-like_dom_sf"/>
</dbReference>
<dbReference type="PANTHER" id="PTHR38011:SF7">
    <property type="entry name" value="2,5-DIAMINO-6-RIBOSYLAMINO-4(3H)-PYRIMIDINONE 5'-PHOSPHATE REDUCTASE"/>
    <property type="match status" value="1"/>
</dbReference>
<dbReference type="InterPro" id="IPR050765">
    <property type="entry name" value="Riboflavin_Biosynth_HTPR"/>
</dbReference>
<dbReference type="RefSeq" id="WP_014406168.1">
    <property type="nucleotide sequence ID" value="NC_017034.1"/>
</dbReference>
<keyword evidence="4" id="KW-0686">Riboflavin biosynthesis</keyword>
<dbReference type="GeneID" id="11971723"/>
<evidence type="ECO:0000256" key="4">
    <source>
        <dbReference type="ARBA" id="ARBA00022619"/>
    </source>
</evidence>
<evidence type="ECO:0000313" key="12">
    <source>
        <dbReference type="Proteomes" id="UP000005233"/>
    </source>
</evidence>
<comment type="catalytic activity">
    <reaction evidence="8">
        <text>2,5-diamino-6-(1-D-ribitylamino)pyrimidin-4(3H)-one 5'-phosphate + NADP(+) = 2,5-diamino-6-(1-D-ribosylamino)pyrimidin-4(3H)-one 5'-phosphate + NADPH + H(+)</text>
        <dbReference type="Rhea" id="RHEA:27278"/>
        <dbReference type="ChEBI" id="CHEBI:15378"/>
        <dbReference type="ChEBI" id="CHEBI:57783"/>
        <dbReference type="ChEBI" id="CHEBI:58349"/>
        <dbReference type="ChEBI" id="CHEBI:58890"/>
        <dbReference type="ChEBI" id="CHEBI:59545"/>
        <dbReference type="EC" id="1.1.1.302"/>
    </reaction>
</comment>
<evidence type="ECO:0000313" key="11">
    <source>
        <dbReference type="EMBL" id="AFD00337.1"/>
    </source>
</evidence>
<evidence type="ECO:0000259" key="10">
    <source>
        <dbReference type="Pfam" id="PF01872"/>
    </source>
</evidence>
<gene>
    <name evidence="11" type="ordered locus">Mtc_1585</name>
</gene>
<evidence type="ECO:0000256" key="7">
    <source>
        <dbReference type="ARBA" id="ARBA00047550"/>
    </source>
</evidence>
<keyword evidence="12" id="KW-1185">Reference proteome</keyword>
<dbReference type="UniPathway" id="UPA00275"/>
<name>H8I786_METCZ</name>
<dbReference type="Gene3D" id="3.40.430.10">
    <property type="entry name" value="Dihydrofolate Reductase, subunit A"/>
    <property type="match status" value="1"/>
</dbReference>
<evidence type="ECO:0000256" key="2">
    <source>
        <dbReference type="ARBA" id="ARBA00009723"/>
    </source>
</evidence>
<dbReference type="OrthoDB" id="10178at2157"/>
<dbReference type="KEGG" id="mez:Mtc_1585"/>
<comment type="pathway">
    <text evidence="1">Cofactor biosynthesis; riboflavin biosynthesis.</text>
</comment>
<feature type="domain" description="Bacterial bifunctional deaminase-reductase C-terminal" evidence="10">
    <location>
        <begin position="4"/>
        <end position="220"/>
    </location>
</feature>
<dbReference type="GO" id="GO:0009231">
    <property type="term" value="P:riboflavin biosynthetic process"/>
    <property type="evidence" value="ECO:0007669"/>
    <property type="project" value="UniProtKB-UniPathway"/>
</dbReference>
<reference evidence="11 12" key="1">
    <citation type="journal article" date="2012" name="J. Bacteriol.">
        <title>Complete genome sequence of a thermophilic methanogen, Methanocella conradii HZ254, isolated from Chinese rice field soil.</title>
        <authorList>
            <person name="Lu Z."/>
            <person name="Lu Y."/>
        </authorList>
    </citation>
    <scope>NUCLEOTIDE SEQUENCE [LARGE SCALE GENOMIC DNA]</scope>
    <source>
        <strain evidence="12">DSM 24694 / JCM 17849 / CGMCC 1.5162 / HZ254</strain>
    </source>
</reference>